<dbReference type="SUPFAM" id="SSF143120">
    <property type="entry name" value="YefM-like"/>
    <property type="match status" value="1"/>
</dbReference>
<dbReference type="EMBL" id="JAUSQW010000001">
    <property type="protein sequence ID" value="MDP9801268.1"/>
    <property type="molecule type" value="Genomic_DNA"/>
</dbReference>
<dbReference type="PANTHER" id="PTHR33713:SF10">
    <property type="entry name" value="ANTITOXIN YAFN"/>
    <property type="match status" value="1"/>
</dbReference>
<comment type="caution">
    <text evidence="3">The sequence shown here is derived from an EMBL/GenBank/DDBJ whole genome shotgun (WGS) entry which is preliminary data.</text>
</comment>
<comment type="function">
    <text evidence="2">Antitoxin component of a type II toxin-antitoxin (TA) system.</text>
</comment>
<dbReference type="Proteomes" id="UP001235966">
    <property type="component" value="Unassembled WGS sequence"/>
</dbReference>
<dbReference type="InterPro" id="IPR051405">
    <property type="entry name" value="phD/YefM_antitoxin"/>
</dbReference>
<gene>
    <name evidence="3" type="ORF">J2S49_001344</name>
</gene>
<dbReference type="InterPro" id="IPR006442">
    <property type="entry name" value="Antitoxin_Phd/YefM"/>
</dbReference>
<dbReference type="Gene3D" id="3.40.1620.10">
    <property type="entry name" value="YefM-like domain"/>
    <property type="match status" value="1"/>
</dbReference>
<reference evidence="3 4" key="1">
    <citation type="submission" date="2023-07" db="EMBL/GenBank/DDBJ databases">
        <title>Sequencing the genomes of 1000 actinobacteria strains.</title>
        <authorList>
            <person name="Klenk H.-P."/>
        </authorList>
    </citation>
    <scope>NUCLEOTIDE SEQUENCE [LARGE SCALE GENOMIC DNA]</scope>
    <source>
        <strain evidence="3 4">DSM 102162</strain>
    </source>
</reference>
<sequence>MTVTSVSEMRKNLASAIDAAQEEAVFVERHGAAEAVLISALRYEQLMDALEEIEDIADFDEAMAEEGENIPWDVVKAELGWS</sequence>
<protein>
    <recommendedName>
        <fullName evidence="2">Antitoxin</fullName>
    </recommendedName>
</protein>
<comment type="similarity">
    <text evidence="1 2">Belongs to the phD/YefM antitoxin family.</text>
</comment>
<name>A0ABT9NC38_9ACTO</name>
<accession>A0ABT9NC38</accession>
<evidence type="ECO:0000313" key="4">
    <source>
        <dbReference type="Proteomes" id="UP001235966"/>
    </source>
</evidence>
<evidence type="ECO:0000313" key="3">
    <source>
        <dbReference type="EMBL" id="MDP9801268.1"/>
    </source>
</evidence>
<organism evidence="3 4">
    <name type="scientific">Arcanobacterium wilhelmae</name>
    <dbReference type="NCBI Taxonomy" id="1803177"/>
    <lineage>
        <taxon>Bacteria</taxon>
        <taxon>Bacillati</taxon>
        <taxon>Actinomycetota</taxon>
        <taxon>Actinomycetes</taxon>
        <taxon>Actinomycetales</taxon>
        <taxon>Actinomycetaceae</taxon>
        <taxon>Arcanobacterium</taxon>
    </lineage>
</organism>
<keyword evidence="4" id="KW-1185">Reference proteome</keyword>
<proteinExistence type="inferred from homology"/>
<dbReference type="InterPro" id="IPR036165">
    <property type="entry name" value="YefM-like_sf"/>
</dbReference>
<evidence type="ECO:0000256" key="2">
    <source>
        <dbReference type="RuleBase" id="RU362080"/>
    </source>
</evidence>
<dbReference type="Pfam" id="PF02604">
    <property type="entry name" value="PhdYeFM_antitox"/>
    <property type="match status" value="1"/>
</dbReference>
<dbReference type="PANTHER" id="PTHR33713">
    <property type="entry name" value="ANTITOXIN YAFN-RELATED"/>
    <property type="match status" value="1"/>
</dbReference>
<dbReference type="RefSeq" id="WP_278059131.1">
    <property type="nucleotide sequence ID" value="NZ_CP121247.1"/>
</dbReference>
<evidence type="ECO:0000256" key="1">
    <source>
        <dbReference type="ARBA" id="ARBA00009981"/>
    </source>
</evidence>